<organism evidence="2 3">
    <name type="scientific">Nibribacter koreensis</name>
    <dbReference type="NCBI Taxonomy" id="1084519"/>
    <lineage>
        <taxon>Bacteria</taxon>
        <taxon>Pseudomonadati</taxon>
        <taxon>Bacteroidota</taxon>
        <taxon>Cytophagia</taxon>
        <taxon>Cytophagales</taxon>
        <taxon>Hymenobacteraceae</taxon>
        <taxon>Nibribacter</taxon>
    </lineage>
</organism>
<reference evidence="3" key="1">
    <citation type="journal article" date="2019" name="Int. J. Syst. Evol. Microbiol.">
        <title>The Global Catalogue of Microorganisms (GCM) 10K type strain sequencing project: providing services to taxonomists for standard genome sequencing and annotation.</title>
        <authorList>
            <consortium name="The Broad Institute Genomics Platform"/>
            <consortium name="The Broad Institute Genome Sequencing Center for Infectious Disease"/>
            <person name="Wu L."/>
            <person name="Ma J."/>
        </authorList>
    </citation>
    <scope>NUCLEOTIDE SEQUENCE [LARGE SCALE GENOMIC DNA]</scope>
    <source>
        <strain evidence="3">JCM 17917</strain>
    </source>
</reference>
<comment type="caution">
    <text evidence="2">The sequence shown here is derived from an EMBL/GenBank/DDBJ whole genome shotgun (WGS) entry which is preliminary data.</text>
</comment>
<dbReference type="EMBL" id="BAABGX010000003">
    <property type="protein sequence ID" value="GAA4315844.1"/>
    <property type="molecule type" value="Genomic_DNA"/>
</dbReference>
<evidence type="ECO:0000256" key="1">
    <source>
        <dbReference type="SAM" id="Coils"/>
    </source>
</evidence>
<dbReference type="Proteomes" id="UP001501844">
    <property type="component" value="Unassembled WGS sequence"/>
</dbReference>
<evidence type="ECO:0000313" key="3">
    <source>
        <dbReference type="Proteomes" id="UP001501844"/>
    </source>
</evidence>
<evidence type="ECO:0000313" key="2">
    <source>
        <dbReference type="EMBL" id="GAA4315844.1"/>
    </source>
</evidence>
<gene>
    <name evidence="2" type="ORF">GCM10023183_36800</name>
</gene>
<proteinExistence type="predicted"/>
<keyword evidence="3" id="KW-1185">Reference proteome</keyword>
<feature type="coiled-coil region" evidence="1">
    <location>
        <begin position="4"/>
        <end position="71"/>
    </location>
</feature>
<keyword evidence="1" id="KW-0175">Coiled coil</keyword>
<name>A0ABP8G291_9BACT</name>
<accession>A0ABP8G291</accession>
<dbReference type="RefSeq" id="WP_345169556.1">
    <property type="nucleotide sequence ID" value="NZ_BAABGX010000003.1"/>
</dbReference>
<sequence length="108" mass="12330">MKACALQIERLKVIADQLEQLQQEEQANAQRLASYLADARIYLHEISMRCKTKYLKLVETTSEQLEQLRKESPVLESAAGIEQASQAIKEFLGQTELVTSSQQEDKEF</sequence>
<protein>
    <submittedName>
        <fullName evidence="2">Uncharacterized protein</fullName>
    </submittedName>
</protein>